<dbReference type="Proteomes" id="UP000620559">
    <property type="component" value="Unassembled WGS sequence"/>
</dbReference>
<gene>
    <name evidence="1" type="ORF">IQ247_09790</name>
</gene>
<evidence type="ECO:0000313" key="2">
    <source>
        <dbReference type="Proteomes" id="UP000620559"/>
    </source>
</evidence>
<organism evidence="1 2">
    <name type="scientific">Plectonema cf. radiosum LEGE 06105</name>
    <dbReference type="NCBI Taxonomy" id="945769"/>
    <lineage>
        <taxon>Bacteria</taxon>
        <taxon>Bacillati</taxon>
        <taxon>Cyanobacteriota</taxon>
        <taxon>Cyanophyceae</taxon>
        <taxon>Oscillatoriophycideae</taxon>
        <taxon>Oscillatoriales</taxon>
        <taxon>Microcoleaceae</taxon>
        <taxon>Plectonema</taxon>
    </lineage>
</organism>
<reference evidence="1" key="1">
    <citation type="submission" date="2020-10" db="EMBL/GenBank/DDBJ databases">
        <authorList>
            <person name="Castelo-Branco R."/>
            <person name="Eusebio N."/>
            <person name="Adriana R."/>
            <person name="Vieira A."/>
            <person name="Brugerolle De Fraissinette N."/>
            <person name="Rezende De Castro R."/>
            <person name="Schneider M.P."/>
            <person name="Vasconcelos V."/>
            <person name="Leao P.N."/>
        </authorList>
    </citation>
    <scope>NUCLEOTIDE SEQUENCE</scope>
    <source>
        <strain evidence="1">LEGE 06105</strain>
    </source>
</reference>
<accession>A0A8J7F2Z3</accession>
<dbReference type="EMBL" id="JADEWL010000022">
    <property type="protein sequence ID" value="MBE9212973.1"/>
    <property type="molecule type" value="Genomic_DNA"/>
</dbReference>
<comment type="caution">
    <text evidence="1">The sequence shown here is derived from an EMBL/GenBank/DDBJ whole genome shotgun (WGS) entry which is preliminary data.</text>
</comment>
<evidence type="ECO:0000313" key="1">
    <source>
        <dbReference type="EMBL" id="MBE9212973.1"/>
    </source>
</evidence>
<keyword evidence="2" id="KW-1185">Reference proteome</keyword>
<proteinExistence type="predicted"/>
<dbReference type="AlphaFoldDB" id="A0A8J7F2Z3"/>
<sequence length="185" mass="21187">MNYYNISGLASLAIASVLWITPVFNNNDLFPETRICFRPKQILNKENKGLLRCDSNARVGIILTSIFRDLDKRDIEFSGKVGNDSITQHFDSNLEQTKHFQIFSIALGIVAWGCFSKSEQDRKANRNEDYHKRRKEYVVNEMVVDNYLYPPDPKAIAVNKVIAKKQLEVSFSEQDKTISASLAQH</sequence>
<name>A0A8J7F2Z3_9CYAN</name>
<dbReference type="RefSeq" id="WP_193919419.1">
    <property type="nucleotide sequence ID" value="NZ_JADEWL010000022.1"/>
</dbReference>
<protein>
    <submittedName>
        <fullName evidence="1">Uncharacterized protein</fullName>
    </submittedName>
</protein>